<dbReference type="SUPFAM" id="SSF50129">
    <property type="entry name" value="GroES-like"/>
    <property type="match status" value="1"/>
</dbReference>
<dbReference type="VEuPathDB" id="FungiDB:TSTA_023200"/>
<evidence type="ECO:0000256" key="2">
    <source>
        <dbReference type="ARBA" id="ARBA00011245"/>
    </source>
</evidence>
<organism evidence="7 8">
    <name type="scientific">Talaromyces stipitatus (strain ATCC 10500 / CBS 375.48 / QM 6759 / NRRL 1006)</name>
    <name type="common">Penicillium stipitatum</name>
    <dbReference type="NCBI Taxonomy" id="441959"/>
    <lineage>
        <taxon>Eukaryota</taxon>
        <taxon>Fungi</taxon>
        <taxon>Dikarya</taxon>
        <taxon>Ascomycota</taxon>
        <taxon>Pezizomycotina</taxon>
        <taxon>Eurotiomycetes</taxon>
        <taxon>Eurotiomycetidae</taxon>
        <taxon>Eurotiales</taxon>
        <taxon>Trichocomaceae</taxon>
        <taxon>Talaromyces</taxon>
        <taxon>Talaromyces sect. Talaromyces</taxon>
    </lineage>
</organism>
<dbReference type="STRING" id="441959.B8MEY3"/>
<dbReference type="GO" id="GO:0000166">
    <property type="term" value="F:nucleotide binding"/>
    <property type="evidence" value="ECO:0007669"/>
    <property type="project" value="UniProtKB-KW"/>
</dbReference>
<evidence type="ECO:0000259" key="6">
    <source>
        <dbReference type="SMART" id="SM00829"/>
    </source>
</evidence>
<evidence type="ECO:0000313" key="7">
    <source>
        <dbReference type="EMBL" id="EED17266.1"/>
    </source>
</evidence>
<evidence type="ECO:0000256" key="1">
    <source>
        <dbReference type="ARBA" id="ARBA00008072"/>
    </source>
</evidence>
<comment type="similarity">
    <text evidence="1">Belongs to the zinc-containing alcohol dehydrogenase family.</text>
</comment>
<accession>B8MEY3</accession>
<comment type="subunit">
    <text evidence="2">Monomer.</text>
</comment>
<keyword evidence="3" id="KW-0547">Nucleotide-binding</keyword>
<keyword evidence="8" id="KW-1185">Reference proteome</keyword>
<dbReference type="AlphaFoldDB" id="B8MEY3"/>
<dbReference type="Pfam" id="PF00107">
    <property type="entry name" value="ADH_zinc_N"/>
    <property type="match status" value="1"/>
</dbReference>
<dbReference type="Gene3D" id="3.40.50.720">
    <property type="entry name" value="NAD(P)-binding Rossmann-like Domain"/>
    <property type="match status" value="1"/>
</dbReference>
<gene>
    <name evidence="7" type="ORF">TSTA_023200</name>
</gene>
<dbReference type="OMA" id="SDTKMRG"/>
<dbReference type="EMBL" id="EQ962656">
    <property type="protein sequence ID" value="EED17266.1"/>
    <property type="molecule type" value="Genomic_DNA"/>
</dbReference>
<dbReference type="InParanoid" id="B8MEY3"/>
<dbReference type="InterPro" id="IPR047122">
    <property type="entry name" value="Trans-enoyl_RdTase-like"/>
</dbReference>
<dbReference type="SUPFAM" id="SSF51735">
    <property type="entry name" value="NAD(P)-binding Rossmann-fold domains"/>
    <property type="match status" value="1"/>
</dbReference>
<dbReference type="InterPro" id="IPR013149">
    <property type="entry name" value="ADH-like_C"/>
</dbReference>
<feature type="domain" description="Enoyl reductase (ER)" evidence="6">
    <location>
        <begin position="11"/>
        <end position="365"/>
    </location>
</feature>
<dbReference type="GO" id="GO:0016651">
    <property type="term" value="F:oxidoreductase activity, acting on NAD(P)H"/>
    <property type="evidence" value="ECO:0007669"/>
    <property type="project" value="InterPro"/>
</dbReference>
<proteinExistence type="inferred from homology"/>
<keyword evidence="5" id="KW-0560">Oxidoreductase</keyword>
<name>B8MEY3_TALSN</name>
<dbReference type="OrthoDB" id="48317at2759"/>
<keyword evidence="4" id="KW-0521">NADP</keyword>
<dbReference type="RefSeq" id="XP_002484500.1">
    <property type="nucleotide sequence ID" value="XM_002484455.1"/>
</dbReference>
<dbReference type="HOGENOM" id="CLU_026673_16_1_1"/>
<evidence type="ECO:0000313" key="8">
    <source>
        <dbReference type="Proteomes" id="UP000001745"/>
    </source>
</evidence>
<dbReference type="Proteomes" id="UP000001745">
    <property type="component" value="Unassembled WGS sequence"/>
</dbReference>
<dbReference type="InterPro" id="IPR011032">
    <property type="entry name" value="GroES-like_sf"/>
</dbReference>
<dbReference type="eggNOG" id="KOG1198">
    <property type="taxonomic scope" value="Eukaryota"/>
</dbReference>
<evidence type="ECO:0000256" key="4">
    <source>
        <dbReference type="ARBA" id="ARBA00022857"/>
    </source>
</evidence>
<sequence length="369" mass="38870">MAQSQTAVRTGIDGSFVASHNIPVPSCSPDALLVKVYSVALNPSDYKMARLVNKPGLIVGCDFAGEIVEIGCEANRIERPGRAPWVVGDRVCGAVHGSNSRHPAWGAFAQFVEADPAVLLRIPTGWNWHDAAAVGGSCVGAVGLALFCQMGLSLSVTGGSNSSANDPKKVVLVYGGSSACGTMALQVLKAAGYTPIAVCSPHNNSLAKSYGAVACFDYHSPQCAQQVKAYTRNSLSLVLDCIGTVTSMALCYEAIGRAGGRYVSLEKLPAAATSSRPTVRSSWAMGPLMFGRRIDMGEYSFEPDPAARDFGRKWYALVEELVESGQLRAHPVQVLDDDAGSWVSAVQQGLQTMQEGKISGVKLVVSVAK</sequence>
<protein>
    <submittedName>
        <fullName evidence="7">Alcohol dehydrogenase, putative</fullName>
    </submittedName>
</protein>
<reference evidence="8" key="1">
    <citation type="journal article" date="2015" name="Genome Announc.">
        <title>Genome sequence of the AIDS-associated pathogen Penicillium marneffei (ATCC18224) and its near taxonomic relative Talaromyces stipitatus (ATCC10500).</title>
        <authorList>
            <person name="Nierman W.C."/>
            <person name="Fedorova-Abrams N.D."/>
            <person name="Andrianopoulos A."/>
        </authorList>
    </citation>
    <scope>NUCLEOTIDE SEQUENCE [LARGE SCALE GENOMIC DNA]</scope>
    <source>
        <strain evidence="8">ATCC 10500 / CBS 375.48 / QM 6759 / NRRL 1006</strain>
    </source>
</reference>
<evidence type="ECO:0000256" key="3">
    <source>
        <dbReference type="ARBA" id="ARBA00022741"/>
    </source>
</evidence>
<dbReference type="PhylomeDB" id="B8MEY3"/>
<dbReference type="Pfam" id="PF08240">
    <property type="entry name" value="ADH_N"/>
    <property type="match status" value="1"/>
</dbReference>
<dbReference type="InterPro" id="IPR020843">
    <property type="entry name" value="ER"/>
</dbReference>
<dbReference type="CDD" id="cd08249">
    <property type="entry name" value="enoyl_reductase_like"/>
    <property type="match status" value="1"/>
</dbReference>
<evidence type="ECO:0000256" key="5">
    <source>
        <dbReference type="ARBA" id="ARBA00023002"/>
    </source>
</evidence>
<dbReference type="PANTHER" id="PTHR45348:SF1">
    <property type="entry name" value="TRANS-ENOYL REDUCTASE STHE"/>
    <property type="match status" value="1"/>
</dbReference>
<dbReference type="GeneID" id="8109972"/>
<dbReference type="InterPro" id="IPR036291">
    <property type="entry name" value="NAD(P)-bd_dom_sf"/>
</dbReference>
<dbReference type="SMART" id="SM00829">
    <property type="entry name" value="PKS_ER"/>
    <property type="match status" value="1"/>
</dbReference>
<dbReference type="InterPro" id="IPR013154">
    <property type="entry name" value="ADH-like_N"/>
</dbReference>
<dbReference type="Gene3D" id="3.90.180.10">
    <property type="entry name" value="Medium-chain alcohol dehydrogenases, catalytic domain"/>
    <property type="match status" value="1"/>
</dbReference>
<dbReference type="PANTHER" id="PTHR45348">
    <property type="entry name" value="HYPOTHETICAL OXIDOREDUCTASE (EUROFUNG)"/>
    <property type="match status" value="1"/>
</dbReference>